<keyword evidence="4" id="KW-0804">Transcription</keyword>
<keyword evidence="1" id="KW-0678">Repressor</keyword>
<proteinExistence type="predicted"/>
<gene>
    <name evidence="6" type="ORF">SAMN06265827_1523</name>
</gene>
<keyword evidence="7" id="KW-1185">Reference proteome</keyword>
<reference evidence="7" key="1">
    <citation type="submission" date="2017-09" db="EMBL/GenBank/DDBJ databases">
        <authorList>
            <person name="Varghese N."/>
            <person name="Submissions S."/>
        </authorList>
    </citation>
    <scope>NUCLEOTIDE SEQUENCE [LARGE SCALE GENOMIC DNA]</scope>
    <source>
        <strain evidence="7">MSL47</strain>
    </source>
</reference>
<dbReference type="GO" id="GO:0003700">
    <property type="term" value="F:DNA-binding transcription factor activity"/>
    <property type="evidence" value="ECO:0007669"/>
    <property type="project" value="InterPro"/>
</dbReference>
<protein>
    <submittedName>
        <fullName evidence="6">Transcriptional regulator, GntR family</fullName>
    </submittedName>
</protein>
<dbReference type="SUPFAM" id="SSF46785">
    <property type="entry name" value="Winged helix' DNA-binding domain"/>
    <property type="match status" value="1"/>
</dbReference>
<evidence type="ECO:0000256" key="1">
    <source>
        <dbReference type="ARBA" id="ARBA00022491"/>
    </source>
</evidence>
<dbReference type="InterPro" id="IPR033532">
    <property type="entry name" value="AraR_ligand_bind_dom"/>
</dbReference>
<dbReference type="InterPro" id="IPR036390">
    <property type="entry name" value="WH_DNA-bd_sf"/>
</dbReference>
<dbReference type="PANTHER" id="PTHR30146">
    <property type="entry name" value="LACI-RELATED TRANSCRIPTIONAL REPRESSOR"/>
    <property type="match status" value="1"/>
</dbReference>
<accession>A0A285IKG6</accession>
<evidence type="ECO:0000256" key="4">
    <source>
        <dbReference type="ARBA" id="ARBA00023163"/>
    </source>
</evidence>
<evidence type="ECO:0000313" key="6">
    <source>
        <dbReference type="EMBL" id="SNY47481.1"/>
    </source>
</evidence>
<dbReference type="PROSITE" id="PS50949">
    <property type="entry name" value="HTH_GNTR"/>
    <property type="match status" value="1"/>
</dbReference>
<dbReference type="RefSeq" id="WP_172432017.1">
    <property type="nucleotide sequence ID" value="NZ_OBDZ01000052.1"/>
</dbReference>
<feature type="domain" description="HTH gntR-type" evidence="5">
    <location>
        <begin position="6"/>
        <end position="74"/>
    </location>
</feature>
<evidence type="ECO:0000256" key="2">
    <source>
        <dbReference type="ARBA" id="ARBA00023015"/>
    </source>
</evidence>
<dbReference type="PANTHER" id="PTHR30146:SF148">
    <property type="entry name" value="HTH-TYPE TRANSCRIPTIONAL REPRESSOR PURR-RELATED"/>
    <property type="match status" value="1"/>
</dbReference>
<dbReference type="SUPFAM" id="SSF53822">
    <property type="entry name" value="Periplasmic binding protein-like I"/>
    <property type="match status" value="1"/>
</dbReference>
<dbReference type="CDD" id="cd07377">
    <property type="entry name" value="WHTH_GntR"/>
    <property type="match status" value="1"/>
</dbReference>
<dbReference type="Pfam" id="PF00392">
    <property type="entry name" value="GntR"/>
    <property type="match status" value="1"/>
</dbReference>
<dbReference type="Proteomes" id="UP000219573">
    <property type="component" value="Unassembled WGS sequence"/>
</dbReference>
<keyword evidence="3" id="KW-0238">DNA-binding</keyword>
<keyword evidence="2" id="KW-0805">Transcription regulation</keyword>
<evidence type="ECO:0000256" key="3">
    <source>
        <dbReference type="ARBA" id="ARBA00023125"/>
    </source>
</evidence>
<dbReference type="Gene3D" id="1.10.10.10">
    <property type="entry name" value="Winged helix-like DNA-binding domain superfamily/Winged helix DNA-binding domain"/>
    <property type="match status" value="1"/>
</dbReference>
<dbReference type="AlphaFoldDB" id="A0A285IKG6"/>
<dbReference type="InterPro" id="IPR036388">
    <property type="entry name" value="WH-like_DNA-bd_sf"/>
</dbReference>
<dbReference type="InterPro" id="IPR000524">
    <property type="entry name" value="Tscrpt_reg_HTH_GntR"/>
</dbReference>
<dbReference type="EMBL" id="OBDZ01000052">
    <property type="protein sequence ID" value="SNY47481.1"/>
    <property type="molecule type" value="Genomic_DNA"/>
</dbReference>
<dbReference type="GO" id="GO:0000976">
    <property type="term" value="F:transcription cis-regulatory region binding"/>
    <property type="evidence" value="ECO:0007669"/>
    <property type="project" value="TreeGrafter"/>
</dbReference>
<dbReference type="CDD" id="cd01541">
    <property type="entry name" value="PBP1_AraR"/>
    <property type="match status" value="1"/>
</dbReference>
<name>A0A285IKG6_9FIRM</name>
<sequence length="366" mass="42213">MNMNYLPKYLKLKENIKELITTGQIKPEEKLPTENDLCEEYNISRHTVRKALNILEQEGFVYKKQGIGTFCTKSIKQPTYNIGFISISLHDYIFSDILSGVDSILHENGYQIILGNSKDDQQREKEILNEFLKKEIDGLIIEPAKSAYNYSNIGLLERFVDNDIPVVVLDSNLENEKFNHVIVDDQKGAYLATEFFINKGHQQIAIIYKGLHMPSINRFQGYEEALKDNNIPVYNDYIKKYYISEFEDQDKFKEEIKEITIELMRLDNPPTAIFCFNDQVAILVKELLGDLNYRVPEDVSIIGFDDSSLVELKNISITSIAHPKMRSGQKAAKLILENINKRSNDLNENIIFNPRLIERSSVKDLS</sequence>
<dbReference type="InterPro" id="IPR028082">
    <property type="entry name" value="Peripla_BP_I"/>
</dbReference>
<evidence type="ECO:0000313" key="7">
    <source>
        <dbReference type="Proteomes" id="UP000219573"/>
    </source>
</evidence>
<dbReference type="PRINTS" id="PR00035">
    <property type="entry name" value="HTHGNTR"/>
</dbReference>
<dbReference type="SMART" id="SM00345">
    <property type="entry name" value="HTH_GNTR"/>
    <property type="match status" value="1"/>
</dbReference>
<evidence type="ECO:0000259" key="5">
    <source>
        <dbReference type="PROSITE" id="PS50949"/>
    </source>
</evidence>
<dbReference type="InterPro" id="IPR046335">
    <property type="entry name" value="LacI/GalR-like_sensor"/>
</dbReference>
<organism evidence="6 7">
    <name type="scientific">Orenia metallireducens</name>
    <dbReference type="NCBI Taxonomy" id="1413210"/>
    <lineage>
        <taxon>Bacteria</taxon>
        <taxon>Bacillati</taxon>
        <taxon>Bacillota</taxon>
        <taxon>Clostridia</taxon>
        <taxon>Halanaerobiales</taxon>
        <taxon>Halobacteroidaceae</taxon>
        <taxon>Orenia</taxon>
    </lineage>
</organism>
<dbReference type="Pfam" id="PF13377">
    <property type="entry name" value="Peripla_BP_3"/>
    <property type="match status" value="1"/>
</dbReference>
<dbReference type="Gene3D" id="3.40.50.2300">
    <property type="match status" value="2"/>
</dbReference>